<reference evidence="2 3" key="1">
    <citation type="submission" date="2018-06" db="EMBL/GenBank/DDBJ databases">
        <title>Genomic Encyclopedia of Type Strains, Phase IV (KMG-IV): sequencing the most valuable type-strain genomes for metagenomic binning, comparative biology and taxonomic classification.</title>
        <authorList>
            <person name="Goeker M."/>
        </authorList>
    </citation>
    <scope>NUCLEOTIDE SEQUENCE [LARGE SCALE GENOMIC DNA]</scope>
    <source>
        <strain evidence="2 3">DSM 25520</strain>
    </source>
</reference>
<name>A0A366HG34_9BURK</name>
<feature type="compositionally biased region" description="Basic and acidic residues" evidence="1">
    <location>
        <begin position="1"/>
        <end position="17"/>
    </location>
</feature>
<evidence type="ECO:0000313" key="3">
    <source>
        <dbReference type="Proteomes" id="UP000253628"/>
    </source>
</evidence>
<feature type="compositionally biased region" description="Basic and acidic residues" evidence="1">
    <location>
        <begin position="52"/>
        <end position="70"/>
    </location>
</feature>
<dbReference type="AlphaFoldDB" id="A0A366HG34"/>
<dbReference type="Proteomes" id="UP000253628">
    <property type="component" value="Unassembled WGS sequence"/>
</dbReference>
<dbReference type="EMBL" id="QNRQ01000003">
    <property type="protein sequence ID" value="RBP40943.1"/>
    <property type="molecule type" value="Genomic_DNA"/>
</dbReference>
<accession>A0A366HG34</accession>
<organism evidence="2 3">
    <name type="scientific">Eoetvoesiella caeni</name>
    <dbReference type="NCBI Taxonomy" id="645616"/>
    <lineage>
        <taxon>Bacteria</taxon>
        <taxon>Pseudomonadati</taxon>
        <taxon>Pseudomonadota</taxon>
        <taxon>Betaproteobacteria</taxon>
        <taxon>Burkholderiales</taxon>
        <taxon>Alcaligenaceae</taxon>
        <taxon>Eoetvoesiella</taxon>
    </lineage>
</organism>
<protein>
    <submittedName>
        <fullName evidence="2">Uncharacterized protein</fullName>
    </submittedName>
</protein>
<keyword evidence="3" id="KW-1185">Reference proteome</keyword>
<proteinExistence type="predicted"/>
<dbReference type="RefSeq" id="WP_242341748.1">
    <property type="nucleotide sequence ID" value="NZ_JACCEU010000004.1"/>
</dbReference>
<evidence type="ECO:0000256" key="1">
    <source>
        <dbReference type="SAM" id="MobiDB-lite"/>
    </source>
</evidence>
<evidence type="ECO:0000313" key="2">
    <source>
        <dbReference type="EMBL" id="RBP40943.1"/>
    </source>
</evidence>
<comment type="caution">
    <text evidence="2">The sequence shown here is derived from an EMBL/GenBank/DDBJ whole genome shotgun (WGS) entry which is preliminary data.</text>
</comment>
<gene>
    <name evidence="2" type="ORF">DFR37_103286</name>
</gene>
<feature type="region of interest" description="Disordered" evidence="1">
    <location>
        <begin position="1"/>
        <end position="104"/>
    </location>
</feature>
<sequence length="104" mass="11003">MATDKDLERARQGKEFDEPASLVKTGPAQPALGPSDSSDSGNDLPASMPDTDSDRNNTGERPQVENKGEAPLEDDIEPDKIVPADNAGLAHTPPDPVRNGGRSR</sequence>